<dbReference type="PROSITE" id="PS51534">
    <property type="entry name" value="SEFIR"/>
    <property type="match status" value="1"/>
</dbReference>
<sequence>MTREPPLTFFSYAWTTEAHKARVRALADRLRGDGVDVILDQTHLQAGDDTFQFMEQIASRPDLKKVVVICDQRYKQKVDGRQGGSGTEGTIMSPGVYQQIGEGPNKFVAVAFETDERGTGFVPTMFATRLYIDMSTDELQDANYERLLRFLWDRPEPPAPLGRPPEYLFDGDPTDALVHSKAKNVRMAVERGRGPLTPWQELVDAVLGVFARFSAPLSATRQYDGQEAMRQVEWTIPARDALTETVRFLVREDRLTAVMLIDLFTRLGHVARRHEQEWSVQAEVTAHTRAAVLELVLYVVAVLIQEDQPALLGEVLNTTYVQDGGYGNIEATVFAFVWGDAGWFAEEMEARPGRRTQAGVADWMKARATLAGVPFWQLVQADVLLSANTVQGIRGTPLGPMYQMWYPVLGSYWASQPLPLFKRLMSEAVLKRWLPVFRQDSLQSMIEAGPTVFQYPDERPLVSRVSLEQLFGISQLGRRM</sequence>
<evidence type="ECO:0000259" key="1">
    <source>
        <dbReference type="PROSITE" id="PS51534"/>
    </source>
</evidence>
<dbReference type="InterPro" id="IPR035897">
    <property type="entry name" value="Toll_tir_struct_dom_sf"/>
</dbReference>
<reference evidence="3" key="1">
    <citation type="journal article" date="2019" name="Int. J. Syst. Evol. Microbiol.">
        <title>The Global Catalogue of Microorganisms (GCM) 10K type strain sequencing project: providing services to taxonomists for standard genome sequencing and annotation.</title>
        <authorList>
            <consortium name="The Broad Institute Genomics Platform"/>
            <consortium name="The Broad Institute Genome Sequencing Center for Infectious Disease"/>
            <person name="Wu L."/>
            <person name="Ma J."/>
        </authorList>
    </citation>
    <scope>NUCLEOTIDE SEQUENCE [LARGE SCALE GENOMIC DNA]</scope>
    <source>
        <strain evidence="3">JCM 31404</strain>
    </source>
</reference>
<accession>A0ABQ2RXW0</accession>
<gene>
    <name evidence="2" type="ORF">GCM10008959_31570</name>
</gene>
<dbReference type="Proteomes" id="UP000634308">
    <property type="component" value="Unassembled WGS sequence"/>
</dbReference>
<evidence type="ECO:0000313" key="2">
    <source>
        <dbReference type="EMBL" id="GGR67082.1"/>
    </source>
</evidence>
<protein>
    <recommendedName>
        <fullName evidence="1">SEFIR domain-containing protein</fullName>
    </recommendedName>
</protein>
<dbReference type="InterPro" id="IPR000157">
    <property type="entry name" value="TIR_dom"/>
</dbReference>
<keyword evidence="3" id="KW-1185">Reference proteome</keyword>
<proteinExistence type="predicted"/>
<dbReference type="Gene3D" id="3.40.50.10140">
    <property type="entry name" value="Toll/interleukin-1 receptor homology (TIR) domain"/>
    <property type="match status" value="1"/>
</dbReference>
<dbReference type="EMBL" id="BMQM01000025">
    <property type="protein sequence ID" value="GGR67082.1"/>
    <property type="molecule type" value="Genomic_DNA"/>
</dbReference>
<evidence type="ECO:0000313" key="3">
    <source>
        <dbReference type="Proteomes" id="UP000634308"/>
    </source>
</evidence>
<comment type="caution">
    <text evidence="2">The sequence shown here is derived from an EMBL/GenBank/DDBJ whole genome shotgun (WGS) entry which is preliminary data.</text>
</comment>
<organism evidence="2 3">
    <name type="scientific">Deinococcus seoulensis</name>
    <dbReference type="NCBI Taxonomy" id="1837379"/>
    <lineage>
        <taxon>Bacteria</taxon>
        <taxon>Thermotogati</taxon>
        <taxon>Deinococcota</taxon>
        <taxon>Deinococci</taxon>
        <taxon>Deinococcales</taxon>
        <taxon>Deinococcaceae</taxon>
        <taxon>Deinococcus</taxon>
    </lineage>
</organism>
<dbReference type="Pfam" id="PF13676">
    <property type="entry name" value="TIR_2"/>
    <property type="match status" value="1"/>
</dbReference>
<dbReference type="InterPro" id="IPR013568">
    <property type="entry name" value="SEFIR_dom"/>
</dbReference>
<feature type="domain" description="SEFIR" evidence="1">
    <location>
        <begin position="5"/>
        <end position="143"/>
    </location>
</feature>
<name>A0ABQ2RXW0_9DEIO</name>
<dbReference type="RefSeq" id="WP_189065952.1">
    <property type="nucleotide sequence ID" value="NZ_BMQM01000025.1"/>
</dbReference>